<dbReference type="Pfam" id="PF07690">
    <property type="entry name" value="MFS_1"/>
    <property type="match status" value="1"/>
</dbReference>
<feature type="transmembrane region" description="Helical" evidence="7">
    <location>
        <begin position="319"/>
        <end position="335"/>
    </location>
</feature>
<dbReference type="Proteomes" id="UP000467488">
    <property type="component" value="Chromosome"/>
</dbReference>
<dbReference type="Gene3D" id="1.20.1250.20">
    <property type="entry name" value="MFS general substrate transporter like domains"/>
    <property type="match status" value="2"/>
</dbReference>
<dbReference type="NCBIfam" id="TIGR00881">
    <property type="entry name" value="2A0104"/>
    <property type="match status" value="1"/>
</dbReference>
<comment type="subcellular location">
    <subcellularLocation>
        <location evidence="1">Membrane</location>
        <topology evidence="1">Multi-pass membrane protein</topology>
    </subcellularLocation>
</comment>
<organism evidence="9 10">
    <name type="scientific">Escherichia coli</name>
    <dbReference type="NCBI Taxonomy" id="562"/>
    <lineage>
        <taxon>Bacteria</taxon>
        <taxon>Pseudomonadati</taxon>
        <taxon>Pseudomonadota</taxon>
        <taxon>Gammaproteobacteria</taxon>
        <taxon>Enterobacterales</taxon>
        <taxon>Enterobacteriaceae</taxon>
        <taxon>Escherichia</taxon>
    </lineage>
</organism>
<protein>
    <submittedName>
        <fullName evidence="9">MFS transporter</fullName>
    </submittedName>
</protein>
<feature type="transmembrane region" description="Helical" evidence="7">
    <location>
        <begin position="371"/>
        <end position="391"/>
    </location>
</feature>
<feature type="transmembrane region" description="Helical" evidence="7">
    <location>
        <begin position="341"/>
        <end position="364"/>
    </location>
</feature>
<feature type="transmembrane region" description="Helical" evidence="7">
    <location>
        <begin position="170"/>
        <end position="189"/>
    </location>
</feature>
<name>A0A8S0FIU1_ECOLX</name>
<dbReference type="InterPro" id="IPR036259">
    <property type="entry name" value="MFS_trans_sf"/>
</dbReference>
<evidence type="ECO:0000259" key="8">
    <source>
        <dbReference type="PROSITE" id="PS50850"/>
    </source>
</evidence>
<dbReference type="EMBL" id="AP022360">
    <property type="protein sequence ID" value="BBU79610.1"/>
    <property type="molecule type" value="Genomic_DNA"/>
</dbReference>
<dbReference type="CDD" id="cd17319">
    <property type="entry name" value="MFS_ExuT_GudP_like"/>
    <property type="match status" value="1"/>
</dbReference>
<dbReference type="InterPro" id="IPR020846">
    <property type="entry name" value="MFS_dom"/>
</dbReference>
<feature type="transmembrane region" description="Helical" evidence="7">
    <location>
        <begin position="143"/>
        <end position="164"/>
    </location>
</feature>
<dbReference type="GO" id="GO:0022857">
    <property type="term" value="F:transmembrane transporter activity"/>
    <property type="evidence" value="ECO:0007669"/>
    <property type="project" value="InterPro"/>
</dbReference>
<sequence length="457" mass="50396">MDIPVNAAKPGRRRYLTLVMIFITVVICYVDRANLAVASAHIQEEFGITKAQMGYVFSAFAWLYTLCQIPGGWFLDRVGSRGVTYFIAIFGWSVATLFQGFATGLMSLIGLRAITGIFEAPAFPTNNRMVTSWFPEHERASAVGFYTSGQFVGLAFLTPLLIWIQEMLSWHWVFIVTGGIGIIWSLIWFKVYQPPRLTKGISKAELDYIRDGGGLVDGDAPVKKEARQPLTAKDWKLVFHRKLIGVYLKPGQFAVASTLWFFLTWFPNYLTQEKGITALKAGFMTTVPFLAAFIGVLLSGWVADLLVRKGFSLGFARKTPIICGLLISTCIMGANYTNDPMMIMCLMALAFFGNGFASITWSLVSSLAPMRLIGLTGGVFNFAGGLGGITVPLVVGYLAQGYGFAPALVYISAVARHRSVSVDWRALLHPAGGRCEARWIIFQLWNMCHSTAHNPLS</sequence>
<dbReference type="NCBIfam" id="TIGR00893">
    <property type="entry name" value="2A0114"/>
    <property type="match status" value="1"/>
</dbReference>
<accession>A0A8S0FIU1</accession>
<gene>
    <name evidence="9" type="ORF">EIMP300_10100</name>
</gene>
<evidence type="ECO:0000256" key="5">
    <source>
        <dbReference type="ARBA" id="ARBA00023136"/>
    </source>
</evidence>
<evidence type="ECO:0000313" key="9">
    <source>
        <dbReference type="EMBL" id="BBU79610.1"/>
    </source>
</evidence>
<keyword evidence="2" id="KW-1003">Cell membrane</keyword>
<dbReference type="GO" id="GO:0016020">
    <property type="term" value="C:membrane"/>
    <property type="evidence" value="ECO:0007669"/>
    <property type="project" value="UniProtKB-SubCell"/>
</dbReference>
<evidence type="ECO:0000256" key="4">
    <source>
        <dbReference type="ARBA" id="ARBA00022989"/>
    </source>
</evidence>
<evidence type="ECO:0000256" key="7">
    <source>
        <dbReference type="SAM" id="Phobius"/>
    </source>
</evidence>
<dbReference type="PANTHER" id="PTHR11662:SF333">
    <property type="entry name" value="D-GALACTONATE TRANSPORTER"/>
    <property type="match status" value="1"/>
</dbReference>
<dbReference type="InterPro" id="IPR050382">
    <property type="entry name" value="MFS_Na/Anion_cotransporter"/>
</dbReference>
<feature type="transmembrane region" description="Helical" evidence="7">
    <location>
        <begin position="286"/>
        <end position="307"/>
    </location>
</feature>
<feature type="domain" description="Major facilitator superfamily (MFS) profile" evidence="8">
    <location>
        <begin position="17"/>
        <end position="431"/>
    </location>
</feature>
<dbReference type="FunFam" id="1.20.1250.20:FF:000006">
    <property type="entry name" value="MFS transporter"/>
    <property type="match status" value="1"/>
</dbReference>
<feature type="transmembrane region" description="Helical" evidence="7">
    <location>
        <begin position="246"/>
        <end position="266"/>
    </location>
</feature>
<feature type="transmembrane region" description="Helical" evidence="7">
    <location>
        <begin position="15"/>
        <end position="35"/>
    </location>
</feature>
<evidence type="ECO:0000313" key="10">
    <source>
        <dbReference type="Proteomes" id="UP000467488"/>
    </source>
</evidence>
<feature type="transmembrane region" description="Helical" evidence="7">
    <location>
        <begin position="105"/>
        <end position="123"/>
    </location>
</feature>
<evidence type="ECO:0000256" key="3">
    <source>
        <dbReference type="ARBA" id="ARBA00022692"/>
    </source>
</evidence>
<feature type="transmembrane region" description="Helical" evidence="7">
    <location>
        <begin position="55"/>
        <end position="75"/>
    </location>
</feature>
<evidence type="ECO:0000256" key="1">
    <source>
        <dbReference type="ARBA" id="ARBA00004141"/>
    </source>
</evidence>
<dbReference type="SUPFAM" id="SSF103473">
    <property type="entry name" value="MFS general substrate transporter"/>
    <property type="match status" value="1"/>
</dbReference>
<keyword evidence="3 7" id="KW-0812">Transmembrane</keyword>
<proteinExistence type="inferred from homology"/>
<dbReference type="InterPro" id="IPR011701">
    <property type="entry name" value="MFS"/>
</dbReference>
<dbReference type="PROSITE" id="PS50850">
    <property type="entry name" value="MFS"/>
    <property type="match status" value="1"/>
</dbReference>
<evidence type="ECO:0000256" key="2">
    <source>
        <dbReference type="ARBA" id="ARBA00022475"/>
    </source>
</evidence>
<keyword evidence="4 7" id="KW-1133">Transmembrane helix</keyword>
<evidence type="ECO:0000256" key="6">
    <source>
        <dbReference type="ARBA" id="ARBA00038514"/>
    </source>
</evidence>
<reference evidence="9 10" key="1">
    <citation type="submission" date="2020-01" db="EMBL/GenBank/DDBJ databases">
        <title>Dynamics of blaIMP-6 dissemination in carbapenem resistant Enterobacteriacea isolated from regional surveillance in Osaka, Japan.</title>
        <authorList>
            <person name="Abe R."/>
            <person name="Akeda Y."/>
            <person name="Sugawara Y."/>
            <person name="Yamamoto N."/>
            <person name="Tomono K."/>
            <person name="Takeuchi D."/>
            <person name="Kawahara R."/>
            <person name="Hamada S."/>
        </authorList>
    </citation>
    <scope>NUCLEOTIDE SEQUENCE [LARGE SCALE GENOMIC DNA]</scope>
    <source>
        <strain evidence="9 10">E300</strain>
    </source>
</reference>
<dbReference type="AlphaFoldDB" id="A0A8S0FIU1"/>
<dbReference type="PANTHER" id="PTHR11662">
    <property type="entry name" value="SOLUTE CARRIER FAMILY 17"/>
    <property type="match status" value="1"/>
</dbReference>
<comment type="similarity">
    <text evidence="6">Belongs to the major facilitator superfamily. Phthalate permease family.</text>
</comment>
<keyword evidence="5 7" id="KW-0472">Membrane</keyword>
<feature type="transmembrane region" description="Helical" evidence="7">
    <location>
        <begin position="82"/>
        <end position="99"/>
    </location>
</feature>